<name>L1NJA3_9BACT</name>
<gene>
    <name evidence="1" type="ORF">HMPREF9151_00251</name>
</gene>
<proteinExistence type="predicted"/>
<dbReference type="AlphaFoldDB" id="L1NJA3"/>
<dbReference type="Proteomes" id="UP000010433">
    <property type="component" value="Unassembled WGS sequence"/>
</dbReference>
<reference evidence="1 2" key="1">
    <citation type="submission" date="2012-05" db="EMBL/GenBank/DDBJ databases">
        <authorList>
            <person name="Weinstock G."/>
            <person name="Sodergren E."/>
            <person name="Lobos E.A."/>
            <person name="Fulton L."/>
            <person name="Fulton R."/>
            <person name="Courtney L."/>
            <person name="Fronick C."/>
            <person name="O'Laughlin M."/>
            <person name="Godfrey J."/>
            <person name="Wilson R.M."/>
            <person name="Miner T."/>
            <person name="Farmer C."/>
            <person name="Delehaunty K."/>
            <person name="Cordes M."/>
            <person name="Minx P."/>
            <person name="Tomlinson C."/>
            <person name="Chen J."/>
            <person name="Wollam A."/>
            <person name="Pepin K.H."/>
            <person name="Bhonagiri V."/>
            <person name="Zhang X."/>
            <person name="Suruliraj S."/>
            <person name="Warren W."/>
            <person name="Mitreva M."/>
            <person name="Mardis E.R."/>
            <person name="Wilson R.K."/>
        </authorList>
    </citation>
    <scope>NUCLEOTIDE SEQUENCE [LARGE SCALE GENOMIC DNA]</scope>
    <source>
        <strain evidence="1 2">F0055</strain>
    </source>
</reference>
<dbReference type="PATRIC" id="fig|1127699.3.peg.220"/>
<keyword evidence="2" id="KW-1185">Reference proteome</keyword>
<dbReference type="EMBL" id="AMEP01000029">
    <property type="protein sequence ID" value="EKY03609.1"/>
    <property type="molecule type" value="Genomic_DNA"/>
</dbReference>
<protein>
    <submittedName>
        <fullName evidence="1">Uncharacterized protein</fullName>
    </submittedName>
</protein>
<organism evidence="1 2">
    <name type="scientific">Hoylesella saccharolytica F0055</name>
    <dbReference type="NCBI Taxonomy" id="1127699"/>
    <lineage>
        <taxon>Bacteria</taxon>
        <taxon>Pseudomonadati</taxon>
        <taxon>Bacteroidota</taxon>
        <taxon>Bacteroidia</taxon>
        <taxon>Bacteroidales</taxon>
        <taxon>Prevotellaceae</taxon>
        <taxon>Hoylesella</taxon>
    </lineage>
</organism>
<evidence type="ECO:0000313" key="2">
    <source>
        <dbReference type="Proteomes" id="UP000010433"/>
    </source>
</evidence>
<evidence type="ECO:0000313" key="1">
    <source>
        <dbReference type="EMBL" id="EKY03609.1"/>
    </source>
</evidence>
<comment type="caution">
    <text evidence="1">The sequence shown here is derived from an EMBL/GenBank/DDBJ whole genome shotgun (WGS) entry which is preliminary data.</text>
</comment>
<dbReference type="HOGENOM" id="CLU_2975567_0_0_10"/>
<sequence>MQSERKFSALIQIQVWFLVIFDLQRPCSYSSKDEGLLPKSYALESSKLILTCETKIFR</sequence>
<accession>L1NJA3</accession>
<dbReference type="STRING" id="1127699.HMPREF9151_00251"/>